<reference evidence="2" key="1">
    <citation type="journal article" date="2015" name="Genome Announc.">
        <title>Complete Genome Sequence of the Bacteriochlorophyll b-Producing Photosynthetic Bacterium Blastochloris viridis.</title>
        <authorList>
            <person name="Tsukatani Y."/>
            <person name="Hirose Y."/>
            <person name="Harada J."/>
            <person name="Misawa N."/>
            <person name="Mori K."/>
            <person name="Inoue K."/>
            <person name="Tamiaki H."/>
        </authorList>
    </citation>
    <scope>NUCLEOTIDE SEQUENCE [LARGE SCALE GENOMIC DNA]</scope>
    <source>
        <strain evidence="2">DSM 133</strain>
    </source>
</reference>
<sequence length="110" mass="11946">MPKAVPTELEPEKAVIATGESGKIEALPGSPRRRGDNATSASNGTESDIETLVIFDTESRDIIFRMIDVRSKQIIDQIPDHALLRLRAYSRAIENGESVIVALARTDTAA</sequence>
<dbReference type="AlphaFoldDB" id="A0A182CYB0"/>
<gene>
    <name evidence="2" type="ORF">BV133_330</name>
</gene>
<feature type="region of interest" description="Disordered" evidence="1">
    <location>
        <begin position="17"/>
        <end position="48"/>
    </location>
</feature>
<feature type="compositionally biased region" description="Polar residues" evidence="1">
    <location>
        <begin position="37"/>
        <end position="46"/>
    </location>
</feature>
<evidence type="ECO:0008006" key="3">
    <source>
        <dbReference type="Google" id="ProtNLM"/>
    </source>
</evidence>
<evidence type="ECO:0000313" key="2">
    <source>
        <dbReference type="EMBL" id="BAR97923.1"/>
    </source>
</evidence>
<organism evidence="2">
    <name type="scientific">Blastochloris viridis</name>
    <name type="common">Rhodopseudomonas viridis</name>
    <dbReference type="NCBI Taxonomy" id="1079"/>
    <lineage>
        <taxon>Bacteria</taxon>
        <taxon>Pseudomonadati</taxon>
        <taxon>Pseudomonadota</taxon>
        <taxon>Alphaproteobacteria</taxon>
        <taxon>Hyphomicrobiales</taxon>
        <taxon>Blastochloridaceae</taxon>
        <taxon>Blastochloris</taxon>
    </lineage>
</organism>
<proteinExistence type="predicted"/>
<protein>
    <recommendedName>
        <fullName evidence="3">Flagellar protein FlaG</fullName>
    </recommendedName>
</protein>
<name>A0A182CYB0_BLAVI</name>
<dbReference type="EMBL" id="AP014854">
    <property type="protein sequence ID" value="BAR97923.1"/>
    <property type="molecule type" value="Genomic_DNA"/>
</dbReference>
<evidence type="ECO:0000256" key="1">
    <source>
        <dbReference type="SAM" id="MobiDB-lite"/>
    </source>
</evidence>
<accession>A0A182CYB0</accession>